<protein>
    <submittedName>
        <fullName evidence="1">Uncharacterized protein</fullName>
    </submittedName>
</protein>
<dbReference type="PANTHER" id="PTHR35990:SF1">
    <property type="entry name" value="GAG1AT PROTEIN"/>
    <property type="match status" value="1"/>
</dbReference>
<proteinExistence type="predicted"/>
<reference evidence="1 2" key="1">
    <citation type="submission" date="2020-02" db="EMBL/GenBank/DDBJ databases">
        <authorList>
            <person name="Ma Q."/>
            <person name="Huang Y."/>
            <person name="Song X."/>
            <person name="Pei D."/>
        </authorList>
    </citation>
    <scope>NUCLEOTIDE SEQUENCE [LARGE SCALE GENOMIC DNA]</scope>
    <source>
        <strain evidence="1">Sxm20200214</strain>
        <tissue evidence="1">Leaf</tissue>
    </source>
</reference>
<dbReference type="Proteomes" id="UP000886595">
    <property type="component" value="Unassembled WGS sequence"/>
</dbReference>
<gene>
    <name evidence="1" type="ORF">Bca52824_025216</name>
</gene>
<comment type="caution">
    <text evidence="1">The sequence shown here is derived from an EMBL/GenBank/DDBJ whole genome shotgun (WGS) entry which is preliminary data.</text>
</comment>
<organism evidence="1 2">
    <name type="scientific">Brassica carinata</name>
    <name type="common">Ethiopian mustard</name>
    <name type="synonym">Abyssinian cabbage</name>
    <dbReference type="NCBI Taxonomy" id="52824"/>
    <lineage>
        <taxon>Eukaryota</taxon>
        <taxon>Viridiplantae</taxon>
        <taxon>Streptophyta</taxon>
        <taxon>Embryophyta</taxon>
        <taxon>Tracheophyta</taxon>
        <taxon>Spermatophyta</taxon>
        <taxon>Magnoliopsida</taxon>
        <taxon>eudicotyledons</taxon>
        <taxon>Gunneridae</taxon>
        <taxon>Pentapetalae</taxon>
        <taxon>rosids</taxon>
        <taxon>malvids</taxon>
        <taxon>Brassicales</taxon>
        <taxon>Brassicaceae</taxon>
        <taxon>Brassiceae</taxon>
        <taxon>Brassica</taxon>
    </lineage>
</organism>
<dbReference type="PANTHER" id="PTHR35990">
    <property type="entry name" value="GAG1AT PROTEIN"/>
    <property type="match status" value="1"/>
</dbReference>
<sequence length="101" mass="11551">MGNETKSNGASNRRGGLRAKMEHYVYSEEKKHVLAGIGIFTGIPWYLLNQDCLNKWSLMIPEDESQWFIFDQNIGLTKITWKRLADKARKARLSSSSSSDK</sequence>
<accession>A0A8X8AUN3</accession>
<evidence type="ECO:0000313" key="1">
    <source>
        <dbReference type="EMBL" id="KAG2313659.1"/>
    </source>
</evidence>
<dbReference type="EMBL" id="JAAMPC010000005">
    <property type="protein sequence ID" value="KAG2313659.1"/>
    <property type="molecule type" value="Genomic_DNA"/>
</dbReference>
<evidence type="ECO:0000313" key="2">
    <source>
        <dbReference type="Proteomes" id="UP000886595"/>
    </source>
</evidence>
<keyword evidence="2" id="KW-1185">Reference proteome</keyword>
<name>A0A8X8AUN3_BRACI</name>
<dbReference type="AlphaFoldDB" id="A0A8X8AUN3"/>
<dbReference type="OrthoDB" id="1881135at2759"/>